<organism evidence="1 2">
    <name type="scientific">Schistosoma japonicum</name>
    <name type="common">Blood fluke</name>
    <dbReference type="NCBI Taxonomy" id="6182"/>
    <lineage>
        <taxon>Eukaryota</taxon>
        <taxon>Metazoa</taxon>
        <taxon>Spiralia</taxon>
        <taxon>Lophotrochozoa</taxon>
        <taxon>Platyhelminthes</taxon>
        <taxon>Trematoda</taxon>
        <taxon>Digenea</taxon>
        <taxon>Strigeidida</taxon>
        <taxon>Schistosomatoidea</taxon>
        <taxon>Schistosomatidae</taxon>
        <taxon>Schistosoma</taxon>
    </lineage>
</organism>
<dbReference type="Proteomes" id="UP000311919">
    <property type="component" value="Unassembled WGS sequence"/>
</dbReference>
<dbReference type="EMBL" id="SKCS01000026">
    <property type="protein sequence ID" value="TNN20435.1"/>
    <property type="molecule type" value="Genomic_DNA"/>
</dbReference>
<name>A0A4Z2DVB7_SCHJA</name>
<accession>A0A4Z2DVB7</accession>
<keyword evidence="2" id="KW-1185">Reference proteome</keyword>
<comment type="caution">
    <text evidence="1">The sequence shown here is derived from an EMBL/GenBank/DDBJ whole genome shotgun (WGS) entry which is preliminary data.</text>
</comment>
<gene>
    <name evidence="1" type="ORF">EWB00_004020</name>
</gene>
<evidence type="ECO:0000313" key="1">
    <source>
        <dbReference type="EMBL" id="TNN20435.1"/>
    </source>
</evidence>
<sequence length="63" mass="7198">MKCGTTVSKTATLLGINQFVHRGHSVDYLRRFLLGHHDLAIKGEKEKGYRRKEALIPLDRKPP</sequence>
<proteinExistence type="predicted"/>
<evidence type="ECO:0000313" key="2">
    <source>
        <dbReference type="Proteomes" id="UP000311919"/>
    </source>
</evidence>
<protein>
    <submittedName>
        <fullName evidence="1">Uncharacterized protein</fullName>
    </submittedName>
</protein>
<dbReference type="AlphaFoldDB" id="A0A4Z2DVB7"/>
<reference evidence="1 2" key="1">
    <citation type="submission" date="2019-03" db="EMBL/GenBank/DDBJ databases">
        <title>An improved genome assembly of the fluke Schistosoma japonicum.</title>
        <authorList>
            <person name="Hu W."/>
            <person name="Luo F."/>
            <person name="Yin M."/>
            <person name="Mo X."/>
            <person name="Sun C."/>
            <person name="Wu Q."/>
            <person name="Zhu B."/>
            <person name="Xiang M."/>
            <person name="Wang J."/>
            <person name="Wang Y."/>
            <person name="Zhang T."/>
            <person name="Xu B."/>
            <person name="Zheng H."/>
            <person name="Feng Z."/>
        </authorList>
    </citation>
    <scope>NUCLEOTIDE SEQUENCE [LARGE SCALE GENOMIC DNA]</scope>
    <source>
        <strain evidence="1">HuSjv2</strain>
        <tissue evidence="1">Worms</tissue>
    </source>
</reference>